<comment type="caution">
    <text evidence="2">The sequence shown here is derived from an EMBL/GenBank/DDBJ whole genome shotgun (WGS) entry which is preliminary data.</text>
</comment>
<protein>
    <recommendedName>
        <fullName evidence="4">Aberrant panicle organization 1 protein</fullName>
    </recommendedName>
</protein>
<accession>A0ABV0NW94</accession>
<evidence type="ECO:0000256" key="1">
    <source>
        <dbReference type="SAM" id="MobiDB-lite"/>
    </source>
</evidence>
<evidence type="ECO:0008006" key="4">
    <source>
        <dbReference type="Google" id="ProtNLM"/>
    </source>
</evidence>
<feature type="region of interest" description="Disordered" evidence="1">
    <location>
        <begin position="127"/>
        <end position="163"/>
    </location>
</feature>
<keyword evidence="3" id="KW-1185">Reference proteome</keyword>
<evidence type="ECO:0000313" key="2">
    <source>
        <dbReference type="EMBL" id="MEQ2175713.1"/>
    </source>
</evidence>
<name>A0ABV0NW94_9TELE</name>
<reference evidence="2 3" key="1">
    <citation type="submission" date="2021-06" db="EMBL/GenBank/DDBJ databases">
        <authorList>
            <person name="Palmer J.M."/>
        </authorList>
    </citation>
    <scope>NUCLEOTIDE SEQUENCE [LARGE SCALE GENOMIC DNA]</scope>
    <source>
        <strain evidence="2 3">GA_2019</strain>
        <tissue evidence="2">Muscle</tissue>
    </source>
</reference>
<evidence type="ECO:0000313" key="3">
    <source>
        <dbReference type="Proteomes" id="UP001476798"/>
    </source>
</evidence>
<organism evidence="2 3">
    <name type="scientific">Goodea atripinnis</name>
    <dbReference type="NCBI Taxonomy" id="208336"/>
    <lineage>
        <taxon>Eukaryota</taxon>
        <taxon>Metazoa</taxon>
        <taxon>Chordata</taxon>
        <taxon>Craniata</taxon>
        <taxon>Vertebrata</taxon>
        <taxon>Euteleostomi</taxon>
        <taxon>Actinopterygii</taxon>
        <taxon>Neopterygii</taxon>
        <taxon>Teleostei</taxon>
        <taxon>Neoteleostei</taxon>
        <taxon>Acanthomorphata</taxon>
        <taxon>Ovalentaria</taxon>
        <taxon>Atherinomorphae</taxon>
        <taxon>Cyprinodontiformes</taxon>
        <taxon>Goodeidae</taxon>
        <taxon>Goodea</taxon>
    </lineage>
</organism>
<feature type="compositionally biased region" description="Polar residues" evidence="1">
    <location>
        <begin position="145"/>
        <end position="163"/>
    </location>
</feature>
<dbReference type="EMBL" id="JAHRIO010051920">
    <property type="protein sequence ID" value="MEQ2175713.1"/>
    <property type="molecule type" value="Genomic_DNA"/>
</dbReference>
<proteinExistence type="predicted"/>
<gene>
    <name evidence="2" type="ORF">GOODEAATRI_020663</name>
</gene>
<dbReference type="Proteomes" id="UP001476798">
    <property type="component" value="Unassembled WGS sequence"/>
</dbReference>
<sequence>MSPNLPTPSPSSLKAALPSTFLTRRPIPPYDLSQIGNLPHFSHPRAPWLRAARVRKISPGSVRPTRTHVCARAACHLLPTRPAVLLNRYLVLAGPVRSLRFTQHRLRGALLVLSADKKQSALTAFFSHSRPSSPPQRLLVGGDAVSSTGNPTASQLWTPSLTS</sequence>